<keyword evidence="8" id="KW-1185">Reference proteome</keyword>
<gene>
    <name evidence="7" type="ordered locus">Caci_4968</name>
</gene>
<feature type="transmembrane region" description="Helical" evidence="6">
    <location>
        <begin position="164"/>
        <end position="182"/>
    </location>
</feature>
<evidence type="ECO:0000313" key="7">
    <source>
        <dbReference type="EMBL" id="ACU73828.1"/>
    </source>
</evidence>
<feature type="transmembrane region" description="Helical" evidence="6">
    <location>
        <begin position="291"/>
        <end position="311"/>
    </location>
</feature>
<keyword evidence="7" id="KW-0808">Transferase</keyword>
<dbReference type="AlphaFoldDB" id="C7Q392"/>
<organism evidence="7 8">
    <name type="scientific">Catenulispora acidiphila (strain DSM 44928 / JCM 14897 / NBRC 102108 / NRRL B-24433 / ID139908)</name>
    <dbReference type="NCBI Taxonomy" id="479433"/>
    <lineage>
        <taxon>Bacteria</taxon>
        <taxon>Bacillati</taxon>
        <taxon>Actinomycetota</taxon>
        <taxon>Actinomycetes</taxon>
        <taxon>Catenulisporales</taxon>
        <taxon>Catenulisporaceae</taxon>
        <taxon>Catenulispora</taxon>
    </lineage>
</organism>
<feature type="region of interest" description="Disordered" evidence="5">
    <location>
        <begin position="1"/>
        <end position="21"/>
    </location>
</feature>
<dbReference type="Proteomes" id="UP000000851">
    <property type="component" value="Chromosome"/>
</dbReference>
<dbReference type="CDD" id="cd13965">
    <property type="entry name" value="PT_UbiA_3"/>
    <property type="match status" value="1"/>
</dbReference>
<dbReference type="HOGENOM" id="CLU_063928_1_0_11"/>
<protein>
    <submittedName>
        <fullName evidence="7">UbiA prenyltransferase</fullName>
    </submittedName>
</protein>
<dbReference type="STRING" id="479433.Caci_4968"/>
<dbReference type="InterPro" id="IPR050475">
    <property type="entry name" value="Prenyltransferase_related"/>
</dbReference>
<evidence type="ECO:0000256" key="5">
    <source>
        <dbReference type="SAM" id="MobiDB-lite"/>
    </source>
</evidence>
<dbReference type="PANTHER" id="PTHR42723:SF1">
    <property type="entry name" value="CHLOROPHYLL SYNTHASE, CHLOROPLASTIC"/>
    <property type="match status" value="1"/>
</dbReference>
<name>C7Q392_CATAD</name>
<evidence type="ECO:0000313" key="8">
    <source>
        <dbReference type="Proteomes" id="UP000000851"/>
    </source>
</evidence>
<evidence type="ECO:0000256" key="4">
    <source>
        <dbReference type="ARBA" id="ARBA00023136"/>
    </source>
</evidence>
<dbReference type="InterPro" id="IPR000537">
    <property type="entry name" value="UbiA_prenyltransferase"/>
</dbReference>
<proteinExistence type="predicted"/>
<dbReference type="eggNOG" id="COG1575">
    <property type="taxonomic scope" value="Bacteria"/>
</dbReference>
<dbReference type="EMBL" id="CP001700">
    <property type="protein sequence ID" value="ACU73828.1"/>
    <property type="molecule type" value="Genomic_DNA"/>
</dbReference>
<evidence type="ECO:0000256" key="3">
    <source>
        <dbReference type="ARBA" id="ARBA00022989"/>
    </source>
</evidence>
<feature type="compositionally biased region" description="Low complexity" evidence="5">
    <location>
        <begin position="1"/>
        <end position="15"/>
    </location>
</feature>
<dbReference type="OrthoDB" id="152343at2"/>
<feature type="transmembrane region" description="Helical" evidence="6">
    <location>
        <begin position="234"/>
        <end position="253"/>
    </location>
</feature>
<keyword evidence="3 6" id="KW-1133">Transmembrane helix</keyword>
<sequence length="312" mass="33967">MTSTSTPASRASAHAPLSGRAGLPGRLRAEAELTARLTVDNAIAAFTPGLLFTTAACVHYKVTGTELATRLALSCVMFALYLYVFDASNQYRAGAEDLLNKPYRPIPAGLTTPRGLLRRFWVTMALYTALGMVTGTLPWVLLWQGTAIGLNLISTPRHYLYVKPLAMIAGILSQLAMAWTLAGPIDHTGWTWILILTIAFNLPMRIEDVRDMDGDQRVGRTTLPLIIGHWPVRIWFVAVSLVLPLAIHILLFAPTRHTASSTAICDALVIVTSWSAAALTLYPRTPRTDRIAYQVHCIAYCAVLACAIALLG</sequence>
<keyword evidence="4 6" id="KW-0472">Membrane</keyword>
<dbReference type="InParanoid" id="C7Q392"/>
<comment type="subcellular location">
    <subcellularLocation>
        <location evidence="1">Membrane</location>
        <topology evidence="1">Multi-pass membrane protein</topology>
    </subcellularLocation>
</comment>
<dbReference type="KEGG" id="cai:Caci_4968"/>
<feature type="transmembrane region" description="Helical" evidence="6">
    <location>
        <begin position="120"/>
        <end position="143"/>
    </location>
</feature>
<feature type="transmembrane region" description="Helical" evidence="6">
    <location>
        <begin position="259"/>
        <end position="279"/>
    </location>
</feature>
<evidence type="ECO:0000256" key="2">
    <source>
        <dbReference type="ARBA" id="ARBA00022692"/>
    </source>
</evidence>
<accession>C7Q392</accession>
<evidence type="ECO:0000256" key="1">
    <source>
        <dbReference type="ARBA" id="ARBA00004141"/>
    </source>
</evidence>
<evidence type="ECO:0000256" key="6">
    <source>
        <dbReference type="SAM" id="Phobius"/>
    </source>
</evidence>
<dbReference type="GO" id="GO:0016765">
    <property type="term" value="F:transferase activity, transferring alkyl or aryl (other than methyl) groups"/>
    <property type="evidence" value="ECO:0007669"/>
    <property type="project" value="InterPro"/>
</dbReference>
<dbReference type="GO" id="GO:0016020">
    <property type="term" value="C:membrane"/>
    <property type="evidence" value="ECO:0007669"/>
    <property type="project" value="UniProtKB-SubCell"/>
</dbReference>
<feature type="transmembrane region" description="Helical" evidence="6">
    <location>
        <begin position="67"/>
        <end position="84"/>
    </location>
</feature>
<reference evidence="7 8" key="1">
    <citation type="journal article" date="2009" name="Stand. Genomic Sci.">
        <title>Complete genome sequence of Catenulispora acidiphila type strain (ID 139908).</title>
        <authorList>
            <person name="Copeland A."/>
            <person name="Lapidus A."/>
            <person name="Glavina Del Rio T."/>
            <person name="Nolan M."/>
            <person name="Lucas S."/>
            <person name="Chen F."/>
            <person name="Tice H."/>
            <person name="Cheng J.F."/>
            <person name="Bruce D."/>
            <person name="Goodwin L."/>
            <person name="Pitluck S."/>
            <person name="Mikhailova N."/>
            <person name="Pati A."/>
            <person name="Ivanova N."/>
            <person name="Mavromatis K."/>
            <person name="Chen A."/>
            <person name="Palaniappan K."/>
            <person name="Chain P."/>
            <person name="Land M."/>
            <person name="Hauser L."/>
            <person name="Chang Y.J."/>
            <person name="Jeffries C.D."/>
            <person name="Chertkov O."/>
            <person name="Brettin T."/>
            <person name="Detter J.C."/>
            <person name="Han C."/>
            <person name="Ali Z."/>
            <person name="Tindall B.J."/>
            <person name="Goker M."/>
            <person name="Bristow J."/>
            <person name="Eisen J.A."/>
            <person name="Markowitz V."/>
            <person name="Hugenholtz P."/>
            <person name="Kyrpides N.C."/>
            <person name="Klenk H.P."/>
        </authorList>
    </citation>
    <scope>NUCLEOTIDE SEQUENCE [LARGE SCALE GENOMIC DNA]</scope>
    <source>
        <strain evidence="8">DSM 44928 / JCM 14897 / NBRC 102108 / NRRL B-24433 / ID139908</strain>
    </source>
</reference>
<dbReference type="RefSeq" id="WP_015793557.1">
    <property type="nucleotide sequence ID" value="NC_013131.1"/>
</dbReference>
<keyword evidence="2 6" id="KW-0812">Transmembrane</keyword>
<dbReference type="Pfam" id="PF01040">
    <property type="entry name" value="UbiA"/>
    <property type="match status" value="1"/>
</dbReference>
<dbReference type="PANTHER" id="PTHR42723">
    <property type="entry name" value="CHLOROPHYLL SYNTHASE"/>
    <property type="match status" value="1"/>
</dbReference>